<proteinExistence type="predicted"/>
<comment type="caution">
    <text evidence="6">The sequence shown here is derived from an EMBL/GenBank/DDBJ whole genome shotgun (WGS) entry which is preliminary data.</text>
</comment>
<dbReference type="InterPro" id="IPR009057">
    <property type="entry name" value="Homeodomain-like_sf"/>
</dbReference>
<dbReference type="Proteomes" id="UP001156905">
    <property type="component" value="Unassembled WGS sequence"/>
</dbReference>
<dbReference type="EMBL" id="BSOW01000026">
    <property type="protein sequence ID" value="GLR89496.1"/>
    <property type="molecule type" value="Genomic_DNA"/>
</dbReference>
<evidence type="ECO:0000313" key="7">
    <source>
        <dbReference type="Proteomes" id="UP001156905"/>
    </source>
</evidence>
<dbReference type="PANTHER" id="PTHR30055">
    <property type="entry name" value="HTH-TYPE TRANSCRIPTIONAL REGULATOR RUTR"/>
    <property type="match status" value="1"/>
</dbReference>
<keyword evidence="7" id="KW-1185">Reference proteome</keyword>
<dbReference type="SUPFAM" id="SSF46689">
    <property type="entry name" value="Homeodomain-like"/>
    <property type="match status" value="1"/>
</dbReference>
<keyword evidence="3" id="KW-0804">Transcription</keyword>
<evidence type="ECO:0000256" key="3">
    <source>
        <dbReference type="ARBA" id="ARBA00023163"/>
    </source>
</evidence>
<dbReference type="PANTHER" id="PTHR30055:SF234">
    <property type="entry name" value="HTH-TYPE TRANSCRIPTIONAL REGULATOR BETI"/>
    <property type="match status" value="1"/>
</dbReference>
<gene>
    <name evidence="6" type="ORF">GCM10007857_62090</name>
</gene>
<keyword evidence="1" id="KW-0805">Transcription regulation</keyword>
<name>A0ABQ6BA26_9BRAD</name>
<evidence type="ECO:0000259" key="5">
    <source>
        <dbReference type="PROSITE" id="PS50977"/>
    </source>
</evidence>
<evidence type="ECO:0000256" key="4">
    <source>
        <dbReference type="PROSITE-ProRule" id="PRU00335"/>
    </source>
</evidence>
<dbReference type="PRINTS" id="PR00455">
    <property type="entry name" value="HTHTETR"/>
</dbReference>
<sequence>METREKLCRAALDAMNEVGYGRFATEDVAERAKVSRGALTHQFSSRNQLIIAAYDYLMTSWEHGWGQIARYPKRLEPVEVTDLLWNNLYRSPHYVASLEIMLAARNDDELGKGIRAIMVRWSAHRDRLIAQLLGTSASDKKTRQFVQMNLCVLRGIALNPNFSSETSSNVQGKLVEEWKRIVTSDFHFTTKP</sequence>
<dbReference type="Pfam" id="PF00440">
    <property type="entry name" value="TetR_N"/>
    <property type="match status" value="1"/>
</dbReference>
<feature type="domain" description="HTH tetR-type" evidence="5">
    <location>
        <begin position="1"/>
        <end position="61"/>
    </location>
</feature>
<feature type="DNA-binding region" description="H-T-H motif" evidence="4">
    <location>
        <begin position="24"/>
        <end position="43"/>
    </location>
</feature>
<dbReference type="InterPro" id="IPR050109">
    <property type="entry name" value="HTH-type_TetR-like_transc_reg"/>
</dbReference>
<dbReference type="PROSITE" id="PS50977">
    <property type="entry name" value="HTH_TETR_2"/>
    <property type="match status" value="1"/>
</dbReference>
<evidence type="ECO:0000256" key="2">
    <source>
        <dbReference type="ARBA" id="ARBA00023125"/>
    </source>
</evidence>
<evidence type="ECO:0000256" key="1">
    <source>
        <dbReference type="ARBA" id="ARBA00023015"/>
    </source>
</evidence>
<organism evidence="6 7">
    <name type="scientific">Bradyrhizobium iriomotense</name>
    <dbReference type="NCBI Taxonomy" id="441950"/>
    <lineage>
        <taxon>Bacteria</taxon>
        <taxon>Pseudomonadati</taxon>
        <taxon>Pseudomonadota</taxon>
        <taxon>Alphaproteobacteria</taxon>
        <taxon>Hyphomicrobiales</taxon>
        <taxon>Nitrobacteraceae</taxon>
        <taxon>Bradyrhizobium</taxon>
    </lineage>
</organism>
<reference evidence="7" key="1">
    <citation type="journal article" date="2019" name="Int. J. Syst. Evol. Microbiol.">
        <title>The Global Catalogue of Microorganisms (GCM) 10K type strain sequencing project: providing services to taxonomists for standard genome sequencing and annotation.</title>
        <authorList>
            <consortium name="The Broad Institute Genomics Platform"/>
            <consortium name="The Broad Institute Genome Sequencing Center for Infectious Disease"/>
            <person name="Wu L."/>
            <person name="Ma J."/>
        </authorList>
    </citation>
    <scope>NUCLEOTIDE SEQUENCE [LARGE SCALE GENOMIC DNA]</scope>
    <source>
        <strain evidence="7">NBRC 102520</strain>
    </source>
</reference>
<evidence type="ECO:0000313" key="6">
    <source>
        <dbReference type="EMBL" id="GLR89496.1"/>
    </source>
</evidence>
<accession>A0ABQ6BA26</accession>
<dbReference type="InterPro" id="IPR001647">
    <property type="entry name" value="HTH_TetR"/>
</dbReference>
<dbReference type="Gene3D" id="1.10.357.10">
    <property type="entry name" value="Tetracycline Repressor, domain 2"/>
    <property type="match status" value="1"/>
</dbReference>
<protein>
    <submittedName>
        <fullName evidence="6">TetR family transcriptional regulator</fullName>
    </submittedName>
</protein>
<keyword evidence="2 4" id="KW-0238">DNA-binding</keyword>